<dbReference type="InterPro" id="IPR039633">
    <property type="entry name" value="PAP"/>
</dbReference>
<reference evidence="2 3" key="1">
    <citation type="submission" date="2024-01" db="EMBL/GenBank/DDBJ databases">
        <title>Genomic insights into the taxonomy and metabolism of the cyanobacterium Pannus brasiliensis CCIBt3594.</title>
        <authorList>
            <person name="Machado M."/>
            <person name="Botero N.B."/>
            <person name="Andreote A.P.D."/>
            <person name="Feitosa A.M.T."/>
            <person name="Popin R."/>
            <person name="Sivonen K."/>
            <person name="Fiore M.F."/>
        </authorList>
    </citation>
    <scope>NUCLEOTIDE SEQUENCE [LARGE SCALE GENOMIC DNA]</scope>
    <source>
        <strain evidence="2 3">CCIBt3594</strain>
    </source>
</reference>
<dbReference type="EMBL" id="JBAFSM010000017">
    <property type="protein sequence ID" value="MEG3437591.1"/>
    <property type="molecule type" value="Genomic_DNA"/>
</dbReference>
<protein>
    <submittedName>
        <fullName evidence="2">PAP/fibrillin family protein</fullName>
    </submittedName>
</protein>
<evidence type="ECO:0000259" key="1">
    <source>
        <dbReference type="Pfam" id="PF04755"/>
    </source>
</evidence>
<dbReference type="RefSeq" id="WP_332865071.1">
    <property type="nucleotide sequence ID" value="NZ_JBAFSM010000017.1"/>
</dbReference>
<accession>A0AAW9QRZ1</accession>
<evidence type="ECO:0000313" key="3">
    <source>
        <dbReference type="Proteomes" id="UP001328733"/>
    </source>
</evidence>
<keyword evidence="3" id="KW-1185">Reference proteome</keyword>
<sequence>MSVKAKLLETIAGRNRGLLVTEADRVRILGAIEQLEDTNPNPKPIEVKHLLSGNWRLLFTTSRGILGIDRFPLFQLGQIYQYIDADSAKLYNIAEIVGVPLLEGTIAVAATFEPMSDRRVAVKFERSILGFQRFLNYRSPREFIESIESGQKFPPFDFSIENREQRGWLEITYLDEDLRVGRGNEGSVFVLAKEKS</sequence>
<feature type="domain" description="Plastid lipid-associated protein/fibrillin conserved" evidence="1">
    <location>
        <begin position="2"/>
        <end position="192"/>
    </location>
</feature>
<dbReference type="PANTHER" id="PTHR31906">
    <property type="entry name" value="PLASTID-LIPID-ASSOCIATED PROTEIN 4, CHLOROPLASTIC-RELATED"/>
    <property type="match status" value="1"/>
</dbReference>
<comment type="caution">
    <text evidence="2">The sequence shown here is derived from an EMBL/GenBank/DDBJ whole genome shotgun (WGS) entry which is preliminary data.</text>
</comment>
<dbReference type="InterPro" id="IPR006843">
    <property type="entry name" value="PAP/fibrillin_dom"/>
</dbReference>
<name>A0AAW9QRZ1_9CHRO</name>
<gene>
    <name evidence="2" type="ORF">V0288_10720</name>
</gene>
<evidence type="ECO:0000313" key="2">
    <source>
        <dbReference type="EMBL" id="MEG3437591.1"/>
    </source>
</evidence>
<dbReference type="Proteomes" id="UP001328733">
    <property type="component" value="Unassembled WGS sequence"/>
</dbReference>
<proteinExistence type="predicted"/>
<dbReference type="AlphaFoldDB" id="A0AAW9QRZ1"/>
<organism evidence="2 3">
    <name type="scientific">Pannus brasiliensis CCIBt3594</name>
    <dbReference type="NCBI Taxonomy" id="1427578"/>
    <lineage>
        <taxon>Bacteria</taxon>
        <taxon>Bacillati</taxon>
        <taxon>Cyanobacteriota</taxon>
        <taxon>Cyanophyceae</taxon>
        <taxon>Oscillatoriophycideae</taxon>
        <taxon>Chroococcales</taxon>
        <taxon>Microcystaceae</taxon>
        <taxon>Pannus</taxon>
    </lineage>
</organism>
<dbReference type="Pfam" id="PF04755">
    <property type="entry name" value="PAP_fibrillin"/>
    <property type="match status" value="1"/>
</dbReference>